<gene>
    <name evidence="1" type="primary">spoVG_16</name>
    <name evidence="1" type="ORF">SDC9_126959</name>
</gene>
<dbReference type="GO" id="GO:0030435">
    <property type="term" value="P:sporulation resulting in formation of a cellular spore"/>
    <property type="evidence" value="ECO:0007669"/>
    <property type="project" value="InterPro"/>
</dbReference>
<dbReference type="InterPro" id="IPR007170">
    <property type="entry name" value="SpoVG"/>
</dbReference>
<protein>
    <submittedName>
        <fullName evidence="1">Putative septation protein SpoVG</fullName>
    </submittedName>
</protein>
<name>A0A645CS26_9ZZZZ</name>
<proteinExistence type="predicted"/>
<reference evidence="1" key="1">
    <citation type="submission" date="2019-08" db="EMBL/GenBank/DDBJ databases">
        <authorList>
            <person name="Kucharzyk K."/>
            <person name="Murdoch R.W."/>
            <person name="Higgins S."/>
            <person name="Loffler F."/>
        </authorList>
    </citation>
    <scope>NUCLEOTIDE SEQUENCE</scope>
</reference>
<dbReference type="AlphaFoldDB" id="A0A645CS26"/>
<dbReference type="InterPro" id="IPR036751">
    <property type="entry name" value="SpoVG_sf"/>
</dbReference>
<dbReference type="Pfam" id="PF04026">
    <property type="entry name" value="SpoVG"/>
    <property type="match status" value="1"/>
</dbReference>
<accession>A0A645CS26</accession>
<comment type="caution">
    <text evidence="1">The sequence shown here is derived from an EMBL/GenBank/DDBJ whole genome shotgun (WGS) entry which is preliminary data.</text>
</comment>
<dbReference type="Gene3D" id="3.30.1120.40">
    <property type="entry name" value="Stage V sporulation protein G"/>
    <property type="match status" value="1"/>
</dbReference>
<evidence type="ECO:0000313" key="1">
    <source>
        <dbReference type="EMBL" id="MPM79916.1"/>
    </source>
</evidence>
<dbReference type="SUPFAM" id="SSF160537">
    <property type="entry name" value="SpoVG-like"/>
    <property type="match status" value="1"/>
</dbReference>
<dbReference type="EMBL" id="VSSQ01029691">
    <property type="protein sequence ID" value="MPM79916.1"/>
    <property type="molecule type" value="Genomic_DNA"/>
</dbReference>
<sequence>MQNQISEIQIVPIKPDNGLVGFASFVFDNCFYLGSIGIYTRPQGGYRLTYPTRKATNGNFNIFYPINREIAEEVEKVIICKFEEVTKMYARHNSFNTK</sequence>
<organism evidence="1">
    <name type="scientific">bioreactor metagenome</name>
    <dbReference type="NCBI Taxonomy" id="1076179"/>
    <lineage>
        <taxon>unclassified sequences</taxon>
        <taxon>metagenomes</taxon>
        <taxon>ecological metagenomes</taxon>
    </lineage>
</organism>